<dbReference type="RefSeq" id="WP_071435896.1">
    <property type="nucleotide sequence ID" value="NZ_MLOK01000054.1"/>
</dbReference>
<gene>
    <name evidence="7" type="ORF">ATX59_08355</name>
    <name evidence="6" type="ORF">GA838_00350</name>
</gene>
<evidence type="ECO:0000256" key="4">
    <source>
        <dbReference type="PROSITE-ProRule" id="PRU00335"/>
    </source>
</evidence>
<evidence type="ECO:0000313" key="8">
    <source>
        <dbReference type="Proteomes" id="UP000181728"/>
    </source>
</evidence>
<dbReference type="GO" id="GO:0000976">
    <property type="term" value="F:transcription cis-regulatory region binding"/>
    <property type="evidence" value="ECO:0007669"/>
    <property type="project" value="TreeGrafter"/>
</dbReference>
<keyword evidence="3" id="KW-0804">Transcription</keyword>
<proteinExistence type="predicted"/>
<dbReference type="EMBL" id="MLOK01000054">
    <property type="protein sequence ID" value="OIM20577.1"/>
    <property type="molecule type" value="Genomic_DNA"/>
</dbReference>
<dbReference type="GO" id="GO:0003700">
    <property type="term" value="F:DNA-binding transcription factor activity"/>
    <property type="evidence" value="ECO:0007669"/>
    <property type="project" value="TreeGrafter"/>
</dbReference>
<accession>A0A483BPQ6</accession>
<name>A0A483BPQ6_OENOE</name>
<evidence type="ECO:0000259" key="5">
    <source>
        <dbReference type="PROSITE" id="PS50977"/>
    </source>
</evidence>
<dbReference type="SUPFAM" id="SSF46689">
    <property type="entry name" value="Homeodomain-like"/>
    <property type="match status" value="1"/>
</dbReference>
<dbReference type="InterPro" id="IPR050109">
    <property type="entry name" value="HTH-type_TetR-like_transc_reg"/>
</dbReference>
<reference evidence="6" key="2">
    <citation type="submission" date="2019-10" db="EMBL/GenBank/DDBJ databases">
        <title>Malate fermentation in French cider.</title>
        <authorList>
            <person name="Cousin F.J."/>
            <person name="Medina Fernandez S."/>
            <person name="Misery B."/>
            <person name="Laplace J.-M."/>
            <person name="Cretenet M."/>
        </authorList>
    </citation>
    <scope>NUCLEOTIDE SEQUENCE</scope>
    <source>
        <strain evidence="6">UCMA15129</strain>
    </source>
</reference>
<feature type="domain" description="HTH tetR-type" evidence="5">
    <location>
        <begin position="12"/>
        <end position="72"/>
    </location>
</feature>
<dbReference type="Gene3D" id="1.10.357.10">
    <property type="entry name" value="Tetracycline Repressor, domain 2"/>
    <property type="match status" value="1"/>
</dbReference>
<dbReference type="Proteomes" id="UP001281024">
    <property type="component" value="Unassembled WGS sequence"/>
</dbReference>
<dbReference type="AlphaFoldDB" id="A0A483BPQ6"/>
<evidence type="ECO:0000313" key="7">
    <source>
        <dbReference type="EMBL" id="OIM20577.1"/>
    </source>
</evidence>
<dbReference type="Pfam" id="PF00440">
    <property type="entry name" value="TetR_N"/>
    <property type="match status" value="1"/>
</dbReference>
<protein>
    <submittedName>
        <fullName evidence="6">TetR family transcriptional regulator</fullName>
    </submittedName>
</protein>
<dbReference type="InterPro" id="IPR009057">
    <property type="entry name" value="Homeodomain-like_sf"/>
</dbReference>
<dbReference type="Proteomes" id="UP000181728">
    <property type="component" value="Unassembled WGS sequence"/>
</dbReference>
<dbReference type="Gene3D" id="1.10.10.60">
    <property type="entry name" value="Homeodomain-like"/>
    <property type="match status" value="1"/>
</dbReference>
<evidence type="ECO:0000256" key="3">
    <source>
        <dbReference type="ARBA" id="ARBA00023163"/>
    </source>
</evidence>
<reference evidence="7 8" key="1">
    <citation type="journal article" date="2016" name="BMC Genomics">
        <title>Consensus pan-genome assembly of the specialised wine bacterium Oenococcus oeni.</title>
        <authorList>
            <person name="Sternes P.R."/>
            <person name="Borneman A.R."/>
        </authorList>
    </citation>
    <scope>NUCLEOTIDE SEQUENCE [LARGE SCALE GENOMIC DNA]</scope>
    <source>
        <strain evidence="7 8">AWRIB661</strain>
    </source>
</reference>
<dbReference type="EMBL" id="WERV01000001">
    <property type="protein sequence ID" value="MDV7714233.1"/>
    <property type="molecule type" value="Genomic_DNA"/>
</dbReference>
<organism evidence="6 9">
    <name type="scientific">Oenococcus oeni</name>
    <name type="common">Leuconostoc oenos</name>
    <dbReference type="NCBI Taxonomy" id="1247"/>
    <lineage>
        <taxon>Bacteria</taxon>
        <taxon>Bacillati</taxon>
        <taxon>Bacillota</taxon>
        <taxon>Bacilli</taxon>
        <taxon>Lactobacillales</taxon>
        <taxon>Lactobacillaceae</taxon>
        <taxon>Oenococcus</taxon>
    </lineage>
</organism>
<dbReference type="InterPro" id="IPR011075">
    <property type="entry name" value="TetR_C"/>
</dbReference>
<dbReference type="InterPro" id="IPR001647">
    <property type="entry name" value="HTH_TetR"/>
</dbReference>
<dbReference type="PROSITE" id="PS50977">
    <property type="entry name" value="HTH_TETR_2"/>
    <property type="match status" value="1"/>
</dbReference>
<evidence type="ECO:0000313" key="9">
    <source>
        <dbReference type="Proteomes" id="UP001281024"/>
    </source>
</evidence>
<dbReference type="Pfam" id="PF16859">
    <property type="entry name" value="TetR_C_11"/>
    <property type="match status" value="1"/>
</dbReference>
<evidence type="ECO:0000256" key="1">
    <source>
        <dbReference type="ARBA" id="ARBA00023015"/>
    </source>
</evidence>
<comment type="caution">
    <text evidence="6">The sequence shown here is derived from an EMBL/GenBank/DDBJ whole genome shotgun (WGS) entry which is preliminary data.</text>
</comment>
<keyword evidence="2 4" id="KW-0238">DNA-binding</keyword>
<evidence type="ECO:0000256" key="2">
    <source>
        <dbReference type="ARBA" id="ARBA00023125"/>
    </source>
</evidence>
<sequence>METQKQTRRRGEKLENAILTAAWDQLNKVGYKDLTITEIASLAGTNKTTIYRRWPNKSLLVVSAFSKFVPRPKMHIPNSGNLRDDLVKLFEQLVNQLEFLTSGKFEGLLLDRLRDTSIDKVFGRVDENNALQKFIVIILQRAEKRGELKINQLSQRVLELPFLLLLNEVISTRGIVPKESLTEIVDKILLPVFLRSN</sequence>
<dbReference type="PANTHER" id="PTHR30055">
    <property type="entry name" value="HTH-TYPE TRANSCRIPTIONAL REGULATOR RUTR"/>
    <property type="match status" value="1"/>
</dbReference>
<feature type="DNA-binding region" description="H-T-H motif" evidence="4">
    <location>
        <begin position="35"/>
        <end position="54"/>
    </location>
</feature>
<dbReference type="PANTHER" id="PTHR30055:SF148">
    <property type="entry name" value="TETR-FAMILY TRANSCRIPTIONAL REGULATOR"/>
    <property type="match status" value="1"/>
</dbReference>
<evidence type="ECO:0000313" key="6">
    <source>
        <dbReference type="EMBL" id="MDV7714233.1"/>
    </source>
</evidence>
<keyword evidence="1" id="KW-0805">Transcription regulation</keyword>